<dbReference type="InterPro" id="IPR000209">
    <property type="entry name" value="Peptidase_S8/S53_dom"/>
</dbReference>
<evidence type="ECO:0000256" key="5">
    <source>
        <dbReference type="PROSITE-ProRule" id="PRU01240"/>
    </source>
</evidence>
<gene>
    <name evidence="8" type="ORF">Dsi01nite_049870</name>
</gene>
<feature type="domain" description="Peptidase S8/S53" evidence="7">
    <location>
        <begin position="73"/>
        <end position="343"/>
    </location>
</feature>
<reference evidence="8" key="1">
    <citation type="submission" date="2021-01" db="EMBL/GenBank/DDBJ databases">
        <title>Whole genome shotgun sequence of Dactylosporangium siamense NBRC 106093.</title>
        <authorList>
            <person name="Komaki H."/>
            <person name="Tamura T."/>
        </authorList>
    </citation>
    <scope>NUCLEOTIDE SEQUENCE</scope>
    <source>
        <strain evidence="8">NBRC 106093</strain>
    </source>
</reference>
<evidence type="ECO:0000313" key="8">
    <source>
        <dbReference type="EMBL" id="GIG46946.1"/>
    </source>
</evidence>
<dbReference type="PANTHER" id="PTHR43806">
    <property type="entry name" value="PEPTIDASE S8"/>
    <property type="match status" value="1"/>
</dbReference>
<dbReference type="GO" id="GO:0004252">
    <property type="term" value="F:serine-type endopeptidase activity"/>
    <property type="evidence" value="ECO:0007669"/>
    <property type="project" value="UniProtKB-UniRule"/>
</dbReference>
<evidence type="ECO:0000256" key="1">
    <source>
        <dbReference type="ARBA" id="ARBA00011073"/>
    </source>
</evidence>
<evidence type="ECO:0000259" key="7">
    <source>
        <dbReference type="Pfam" id="PF00082"/>
    </source>
</evidence>
<dbReference type="PROSITE" id="PS51892">
    <property type="entry name" value="SUBTILASE"/>
    <property type="match status" value="1"/>
</dbReference>
<dbReference type="InterPro" id="IPR036852">
    <property type="entry name" value="Peptidase_S8/S53_dom_sf"/>
</dbReference>
<comment type="similarity">
    <text evidence="1 5">Belongs to the peptidase S8 family.</text>
</comment>
<feature type="active site" description="Charge relay system" evidence="5">
    <location>
        <position position="307"/>
    </location>
</feature>
<protein>
    <recommendedName>
        <fullName evidence="7">Peptidase S8/S53 domain-containing protein</fullName>
    </recommendedName>
</protein>
<evidence type="ECO:0000256" key="3">
    <source>
        <dbReference type="ARBA" id="ARBA00022801"/>
    </source>
</evidence>
<dbReference type="AlphaFoldDB" id="A0A919UCM0"/>
<accession>A0A919UCM0</accession>
<evidence type="ECO:0000256" key="6">
    <source>
        <dbReference type="SAM" id="SignalP"/>
    </source>
</evidence>
<keyword evidence="2 5" id="KW-0645">Protease</keyword>
<dbReference type="Pfam" id="PF00082">
    <property type="entry name" value="Peptidase_S8"/>
    <property type="match status" value="1"/>
</dbReference>
<keyword evidence="3 5" id="KW-0378">Hydrolase</keyword>
<dbReference type="Proteomes" id="UP000660611">
    <property type="component" value="Unassembled WGS sequence"/>
</dbReference>
<dbReference type="PANTHER" id="PTHR43806:SF11">
    <property type="entry name" value="CEREVISIN-RELATED"/>
    <property type="match status" value="1"/>
</dbReference>
<organism evidence="8 9">
    <name type="scientific">Dactylosporangium siamense</name>
    <dbReference type="NCBI Taxonomy" id="685454"/>
    <lineage>
        <taxon>Bacteria</taxon>
        <taxon>Bacillati</taxon>
        <taxon>Actinomycetota</taxon>
        <taxon>Actinomycetes</taxon>
        <taxon>Micromonosporales</taxon>
        <taxon>Micromonosporaceae</taxon>
        <taxon>Dactylosporangium</taxon>
    </lineage>
</organism>
<proteinExistence type="inferred from homology"/>
<dbReference type="SUPFAM" id="SSF52743">
    <property type="entry name" value="Subtilisin-like"/>
    <property type="match status" value="1"/>
</dbReference>
<dbReference type="InterPro" id="IPR015500">
    <property type="entry name" value="Peptidase_S8_subtilisin-rel"/>
</dbReference>
<dbReference type="Gene3D" id="3.40.50.200">
    <property type="entry name" value="Peptidase S8/S53 domain"/>
    <property type="match status" value="1"/>
</dbReference>
<feature type="signal peptide" evidence="6">
    <location>
        <begin position="1"/>
        <end position="22"/>
    </location>
</feature>
<dbReference type="EMBL" id="BONQ01000078">
    <property type="protein sequence ID" value="GIG46946.1"/>
    <property type="molecule type" value="Genomic_DNA"/>
</dbReference>
<feature type="chain" id="PRO_5039368343" description="Peptidase S8/S53 domain-containing protein" evidence="6">
    <location>
        <begin position="23"/>
        <end position="493"/>
    </location>
</feature>
<comment type="caution">
    <text evidence="8">The sequence shown here is derived from an EMBL/GenBank/DDBJ whole genome shotgun (WGS) entry which is preliminary data.</text>
</comment>
<feature type="active site" description="Charge relay system" evidence="5">
    <location>
        <position position="119"/>
    </location>
</feature>
<sequence length="493" mass="50579">MAAHRTVVAGAVALGLIAPVVAGSAVSAPTVAYAHDQGSRLWHADAWAGAGGSGLTATDLGNAYASQVGGGDGTGVGIALIDTGVVNVAGLPAAQIVNGPDLSFESQSANLRYLDTFGHGTHLAGIIVGNDTATGFHGIAPKAKLTSIKVGASGGAVDVSQVIAGIDWVVQHRNDDKASPIRIITLAYGTDSTQSTFYDPLNYAVENAWRNGVVVVAAGGNTGTVATLTNPANDPSVLSVGSAAVNNTVANADDTASTFNSRGTTRNLDLLAPGEQIVSLRDPGSYLDQTYPGARVGDRFFRGSGSSQAAAVAAGGIALLLQKRPTLTPGQVKALLKGTATPLAGGVGELNLAAAVKAATPTTVQAAGTSAGVGSLESARGSNHVVHDNQQLVGEFDIFGGFNPAVWAQETRNGTAWNGGVWMGRRMAGDGWTGTSWASKTWASATWSGESWADEAWYDDTWSGHYWSGGTWSGHYWSGHYWSSSTWSAKKWK</sequence>
<dbReference type="GO" id="GO:0006508">
    <property type="term" value="P:proteolysis"/>
    <property type="evidence" value="ECO:0007669"/>
    <property type="project" value="UniProtKB-KW"/>
</dbReference>
<name>A0A919UCM0_9ACTN</name>
<dbReference type="PRINTS" id="PR00723">
    <property type="entry name" value="SUBTILISIN"/>
</dbReference>
<keyword evidence="4 5" id="KW-0720">Serine protease</keyword>
<keyword evidence="9" id="KW-1185">Reference proteome</keyword>
<dbReference type="RefSeq" id="WP_203848701.1">
    <property type="nucleotide sequence ID" value="NZ_BAAAVW010000016.1"/>
</dbReference>
<feature type="active site" description="Charge relay system" evidence="5">
    <location>
        <position position="82"/>
    </location>
</feature>
<keyword evidence="6" id="KW-0732">Signal</keyword>
<dbReference type="InterPro" id="IPR050131">
    <property type="entry name" value="Peptidase_S8_subtilisin-like"/>
</dbReference>
<evidence type="ECO:0000256" key="4">
    <source>
        <dbReference type="ARBA" id="ARBA00022825"/>
    </source>
</evidence>
<evidence type="ECO:0000313" key="9">
    <source>
        <dbReference type="Proteomes" id="UP000660611"/>
    </source>
</evidence>
<evidence type="ECO:0000256" key="2">
    <source>
        <dbReference type="ARBA" id="ARBA00022670"/>
    </source>
</evidence>